<dbReference type="InterPro" id="IPR001638">
    <property type="entry name" value="Solute-binding_3/MltF_N"/>
</dbReference>
<dbReference type="PANTHER" id="PTHR35936">
    <property type="entry name" value="MEMBRANE-BOUND LYTIC MUREIN TRANSGLYCOSYLASE F"/>
    <property type="match status" value="1"/>
</dbReference>
<gene>
    <name evidence="4" type="ORF">HCJ95_06715</name>
</gene>
<feature type="compositionally biased region" description="Basic residues" evidence="2">
    <location>
        <begin position="27"/>
        <end position="41"/>
    </location>
</feature>
<evidence type="ECO:0000259" key="3">
    <source>
        <dbReference type="SMART" id="SM00062"/>
    </source>
</evidence>
<name>A0ABX0YNB0_STRTL</name>
<organism evidence="4 5">
    <name type="scientific">Streptomyces thermoviolaceus subsp. thermoviolaceus</name>
    <dbReference type="NCBI Taxonomy" id="66860"/>
    <lineage>
        <taxon>Bacteria</taxon>
        <taxon>Bacillati</taxon>
        <taxon>Actinomycetota</taxon>
        <taxon>Actinomycetes</taxon>
        <taxon>Kitasatosporales</taxon>
        <taxon>Streptomycetaceae</taxon>
        <taxon>Streptomyces</taxon>
    </lineage>
</organism>
<evidence type="ECO:0000256" key="2">
    <source>
        <dbReference type="SAM" id="MobiDB-lite"/>
    </source>
</evidence>
<feature type="region of interest" description="Disordered" evidence="2">
    <location>
        <begin position="1"/>
        <end position="41"/>
    </location>
</feature>
<evidence type="ECO:0000256" key="1">
    <source>
        <dbReference type="ARBA" id="ARBA00022729"/>
    </source>
</evidence>
<proteinExistence type="predicted"/>
<evidence type="ECO:0000313" key="5">
    <source>
        <dbReference type="Proteomes" id="UP000635996"/>
    </source>
</evidence>
<dbReference type="SUPFAM" id="SSF53850">
    <property type="entry name" value="Periplasmic binding protein-like II"/>
    <property type="match status" value="1"/>
</dbReference>
<dbReference type="EMBL" id="JAATEL010000005">
    <property type="protein sequence ID" value="NJP13993.1"/>
    <property type="molecule type" value="Genomic_DNA"/>
</dbReference>
<dbReference type="Gene3D" id="3.40.190.10">
    <property type="entry name" value="Periplasmic binding protein-like II"/>
    <property type="match status" value="2"/>
</dbReference>
<sequence>MTGSPPHRPLPDGTHPAPSAPAPLPSPHHRPRGRAMPTRRPHRRNLRALTAATAAACLAALLTACGGDSDAATTAGDAGAPGTVTVGRLSDGAARQTTLTVPEVKELHDDLPEAVRKKGTLVIAVGALPSGFPPLAYVGADQKTLTGAEPDLGRLVAAVLGLEAELRNFTWENMFVALDSGKADVAFSNVTDTEERKRKYDVASYRKDDLAFEVPKNSTWTFRGDYHALAGKTVAVGSGTNQERILLQWKAELAEEGKKLTVKYFQDSNSTYLALAGGKIDAYLGPNPAISYHVRQTAGTPRATRTAGTFSGAGETLQGLIAAATKKGSGLAEPIAAAIDHLIENGQYAQWLAAWNLSDEAVTTSRVNPPGLPLDNT</sequence>
<evidence type="ECO:0000313" key="4">
    <source>
        <dbReference type="EMBL" id="NJP13993.1"/>
    </source>
</evidence>
<dbReference type="SMART" id="SM00062">
    <property type="entry name" value="PBPb"/>
    <property type="match status" value="1"/>
</dbReference>
<dbReference type="CDD" id="cd01004">
    <property type="entry name" value="PBP2_MidA_like"/>
    <property type="match status" value="1"/>
</dbReference>
<comment type="caution">
    <text evidence="4">The sequence shown here is derived from an EMBL/GenBank/DDBJ whole genome shotgun (WGS) entry which is preliminary data.</text>
</comment>
<dbReference type="Pfam" id="PF00497">
    <property type="entry name" value="SBP_bac_3"/>
    <property type="match status" value="1"/>
</dbReference>
<keyword evidence="5" id="KW-1185">Reference proteome</keyword>
<dbReference type="Proteomes" id="UP000635996">
    <property type="component" value="Unassembled WGS sequence"/>
</dbReference>
<reference evidence="4 5" key="1">
    <citation type="submission" date="2020-03" db="EMBL/GenBank/DDBJ databases">
        <title>WGS of actinomycetes isolated from Thailand.</title>
        <authorList>
            <person name="Thawai C."/>
        </authorList>
    </citation>
    <scope>NUCLEOTIDE SEQUENCE [LARGE SCALE GENOMIC DNA]</scope>
    <source>
        <strain evidence="4 5">NBRC 13905</strain>
    </source>
</reference>
<accession>A0ABX0YNB0</accession>
<protein>
    <submittedName>
        <fullName evidence="4">ABC transporter substrate-binding protein</fullName>
    </submittedName>
</protein>
<dbReference type="PANTHER" id="PTHR35936:SF17">
    <property type="entry name" value="ARGININE-BINDING EXTRACELLULAR PROTEIN ARTP"/>
    <property type="match status" value="1"/>
</dbReference>
<keyword evidence="1" id="KW-0732">Signal</keyword>
<feature type="domain" description="Solute-binding protein family 3/N-terminal" evidence="3">
    <location>
        <begin position="122"/>
        <end position="359"/>
    </location>
</feature>